<reference evidence="4" key="3">
    <citation type="submission" date="2025-08" db="UniProtKB">
        <authorList>
            <consortium name="Ensembl"/>
        </authorList>
    </citation>
    <scope>IDENTIFICATION</scope>
</reference>
<proteinExistence type="inferred from homology"/>
<dbReference type="Bgee" id="ENSELUG00000000795">
    <property type="expression patterns" value="Expressed in ovary and 14 other cell types or tissues"/>
</dbReference>
<dbReference type="GO" id="GO:0019905">
    <property type="term" value="F:syntaxin binding"/>
    <property type="evidence" value="ECO:0007669"/>
    <property type="project" value="InterPro"/>
</dbReference>
<name>A0A6Q2XRV7_ESOLU</name>
<organism evidence="4 5">
    <name type="scientific">Esox lucius</name>
    <name type="common">Northern pike</name>
    <dbReference type="NCBI Taxonomy" id="8010"/>
    <lineage>
        <taxon>Eukaryota</taxon>
        <taxon>Metazoa</taxon>
        <taxon>Chordata</taxon>
        <taxon>Craniata</taxon>
        <taxon>Vertebrata</taxon>
        <taxon>Euteleostomi</taxon>
        <taxon>Actinopterygii</taxon>
        <taxon>Neopterygii</taxon>
        <taxon>Teleostei</taxon>
        <taxon>Protacanthopterygii</taxon>
        <taxon>Esociformes</taxon>
        <taxon>Esocidae</taxon>
        <taxon>Esox</taxon>
    </lineage>
</organism>
<dbReference type="InterPro" id="IPR026183">
    <property type="entry name" value="Taxilin_fam"/>
</dbReference>
<evidence type="ECO:0000313" key="4">
    <source>
        <dbReference type="Ensembl" id="ENSELUP00000056779.2"/>
    </source>
</evidence>
<evidence type="ECO:0000256" key="1">
    <source>
        <dbReference type="ARBA" id="ARBA00009550"/>
    </source>
</evidence>
<dbReference type="OMA" id="VTEAPCC"/>
<dbReference type="GeneTree" id="ENSGT00940000158303"/>
<evidence type="ECO:0008006" key="6">
    <source>
        <dbReference type="Google" id="ProtNLM"/>
    </source>
</evidence>
<dbReference type="Pfam" id="PF09728">
    <property type="entry name" value="Taxilin"/>
    <property type="match status" value="1"/>
</dbReference>
<comment type="similarity">
    <text evidence="1">Belongs to the taxilin family.</text>
</comment>
<reference evidence="4" key="2">
    <citation type="submission" date="2020-02" db="EMBL/GenBank/DDBJ databases">
        <title>Esox lucius (northern pike) genome, fEsoLuc1, primary haplotype.</title>
        <authorList>
            <person name="Myers G."/>
            <person name="Karagic N."/>
            <person name="Meyer A."/>
            <person name="Pippel M."/>
            <person name="Reichard M."/>
            <person name="Winkler S."/>
            <person name="Tracey A."/>
            <person name="Sims Y."/>
            <person name="Howe K."/>
            <person name="Rhie A."/>
            <person name="Formenti G."/>
            <person name="Durbin R."/>
            <person name="Fedrigo O."/>
            <person name="Jarvis E.D."/>
        </authorList>
    </citation>
    <scope>NUCLEOTIDE SEQUENCE [LARGE SCALE GENOMIC DNA]</scope>
</reference>
<reference evidence="5" key="1">
    <citation type="journal article" date="2014" name="PLoS ONE">
        <title>The genome and linkage map of the northern pike (Esox lucius): conserved synteny revealed between the salmonid sister group and the Neoteleostei.</title>
        <authorList>
            <person name="Rondeau E.B."/>
            <person name="Minkley D.R."/>
            <person name="Leong J.S."/>
            <person name="Messmer A.M."/>
            <person name="Jantzen J.R."/>
            <person name="von Schalburg K.R."/>
            <person name="Lemon C."/>
            <person name="Bird N.H."/>
            <person name="Koop B.F."/>
        </authorList>
    </citation>
    <scope>NUCLEOTIDE SEQUENCE</scope>
</reference>
<feature type="region of interest" description="Disordered" evidence="3">
    <location>
        <begin position="532"/>
        <end position="584"/>
    </location>
</feature>
<gene>
    <name evidence="4" type="primary">TXLNA</name>
</gene>
<protein>
    <recommendedName>
        <fullName evidence="6">Taxilin alpha</fullName>
    </recommendedName>
</protein>
<dbReference type="PANTHER" id="PTHR16127:SF12">
    <property type="entry name" value="ALPHA-TAXILIN"/>
    <property type="match status" value="1"/>
</dbReference>
<sequence>MCKKRMEENGQPISFTYILVIGWQEEKQQATQSIVFIELDQEGHFVMKEQDTEESVVQVSEAAPAPSVGELEGGATSNDVTETLIPKQPETDESGSGSAVPEPAVLSVPSAAETHAVPGSPVLEPAIAPVTEVVASQCDMAEELSRQLEDILNTYCLEDNGEDRVNLPNGQVHCPELNGLASEKELEGKPEVKVNGAVACGQEKEKGKLQEKKKVKGLGKEITLLMQTLNTLRTPEEKLAGLCKKYAELLEEQRNSQKQMRVLQKKQSQLVQEKDHLRNEHSKAILARSKLESLCRELQRHNRTLKEDGMQRARVEEEKRKEVTSHFQVTLNDIQSQMEQHNERNASLRQENSELAEKLKKLIEQYELREEHIDKVFKHKDLQQQLVDAKLHQAQELLIESEDRHHREKDFLLKEALESQRMCELMKQQEVHLKQQLSLYTEKFEEFQTTLSKSNEVFTTFKQEMEKMTKKIKKLEKETTMYRSRWESSNKALLDMAEERTLRDREYEGLQGKVGRLEKLCRALQNERNELSKKVQGLSAGAEDNSSSPGAESPSLSPRDSQEPSPAPDAAAPSPHAPCSHGCHCSPEVTADSQACGAPLTAQE</sequence>
<reference evidence="4" key="4">
    <citation type="submission" date="2025-09" db="UniProtKB">
        <authorList>
            <consortium name="Ensembl"/>
        </authorList>
    </citation>
    <scope>IDENTIFICATION</scope>
</reference>
<feature type="coiled-coil region" evidence="2">
    <location>
        <begin position="246"/>
        <end position="372"/>
    </location>
</feature>
<feature type="compositionally biased region" description="Low complexity" evidence="3">
    <location>
        <begin position="568"/>
        <end position="578"/>
    </location>
</feature>
<dbReference type="PANTHER" id="PTHR16127">
    <property type="entry name" value="TAXILIN"/>
    <property type="match status" value="1"/>
</dbReference>
<evidence type="ECO:0000313" key="5">
    <source>
        <dbReference type="Proteomes" id="UP000265140"/>
    </source>
</evidence>
<feature type="compositionally biased region" description="Low complexity" evidence="3">
    <location>
        <begin position="546"/>
        <end position="558"/>
    </location>
</feature>
<accession>A0A6Q2XRV7</accession>
<keyword evidence="2" id="KW-0175">Coiled coil</keyword>
<dbReference type="FunCoup" id="A0A6Q2XRV7">
    <property type="interactions" value="1102"/>
</dbReference>
<keyword evidence="5" id="KW-1185">Reference proteome</keyword>
<evidence type="ECO:0000256" key="3">
    <source>
        <dbReference type="SAM" id="MobiDB-lite"/>
    </source>
</evidence>
<dbReference type="InParanoid" id="A0A6Q2XRV7"/>
<dbReference type="OrthoDB" id="425555at2759"/>
<dbReference type="Proteomes" id="UP000265140">
    <property type="component" value="Chromosome 10"/>
</dbReference>
<feature type="region of interest" description="Disordered" evidence="3">
    <location>
        <begin position="60"/>
        <end position="80"/>
    </location>
</feature>
<evidence type="ECO:0000256" key="2">
    <source>
        <dbReference type="SAM" id="Coils"/>
    </source>
</evidence>
<dbReference type="AlphaFoldDB" id="A0A6Q2XRV7"/>
<dbReference type="Ensembl" id="ENSELUT00000079804.2">
    <property type="protein sequence ID" value="ENSELUP00000056779.2"/>
    <property type="gene ID" value="ENSELUG00000000795.3"/>
</dbReference>